<dbReference type="Proteomes" id="UP000887576">
    <property type="component" value="Unplaced"/>
</dbReference>
<name>A0AC34Q5B5_9BILA</name>
<sequence length="405" mass="45849">MRQIYRHVERDGSGVVKLMCEEAEDMWHIYNLIRVGDKVRSKTLRKVLNESSTGSKTSQRIQLTLEVEVEAVDYDPSASSIHLRGKNILMNEHVKLGAYHTLDLAVNRPFSLWKPVWDSIDIQRLDEALDSGKSADVAAVIMHEGFANICVLTSTMTIVKAKIDMPVARKRKGFTQQHDKSMVRFMDAVAQAFLRHINMETMKCIIIASRGFLKEQFLSHLFEVADKQGKRFSSTDKSKFLTIHASSGFKHALKEILADPAVMSRLADTKAQAEIKVLNQFLELLNIDSSRAFYGFKHVSQANEKCAIDTLMLSDALFRSTDVIQRKQYIELVESVKNKGGTVLIFSSMHVSGEQLNQITGVAAILRFSLPEIENDDEEENDVLERANDHLAKMFEEEETPENVE</sequence>
<proteinExistence type="predicted"/>
<dbReference type="WBParaSite" id="JU765_v2.g13179.t1">
    <property type="protein sequence ID" value="JU765_v2.g13179.t1"/>
    <property type="gene ID" value="JU765_v2.g13179"/>
</dbReference>
<accession>A0AC34Q5B5</accession>
<evidence type="ECO:0000313" key="2">
    <source>
        <dbReference type="WBParaSite" id="JU765_v2.g13179.t1"/>
    </source>
</evidence>
<reference evidence="2" key="1">
    <citation type="submission" date="2022-11" db="UniProtKB">
        <authorList>
            <consortium name="WormBaseParasite"/>
        </authorList>
    </citation>
    <scope>IDENTIFICATION</scope>
</reference>
<protein>
    <submittedName>
        <fullName evidence="2">Protein pelota homolog</fullName>
    </submittedName>
</protein>
<organism evidence="1 2">
    <name type="scientific">Panagrolaimus sp. JU765</name>
    <dbReference type="NCBI Taxonomy" id="591449"/>
    <lineage>
        <taxon>Eukaryota</taxon>
        <taxon>Metazoa</taxon>
        <taxon>Ecdysozoa</taxon>
        <taxon>Nematoda</taxon>
        <taxon>Chromadorea</taxon>
        <taxon>Rhabditida</taxon>
        <taxon>Tylenchina</taxon>
        <taxon>Panagrolaimomorpha</taxon>
        <taxon>Panagrolaimoidea</taxon>
        <taxon>Panagrolaimidae</taxon>
        <taxon>Panagrolaimus</taxon>
    </lineage>
</organism>
<evidence type="ECO:0000313" key="1">
    <source>
        <dbReference type="Proteomes" id="UP000887576"/>
    </source>
</evidence>